<evidence type="ECO:0000313" key="5">
    <source>
        <dbReference type="EMBL" id="GMI25539.1"/>
    </source>
</evidence>
<evidence type="ECO:0000313" key="6">
    <source>
        <dbReference type="Proteomes" id="UP001165060"/>
    </source>
</evidence>
<accession>A0ABQ6MFY0</accession>
<dbReference type="Proteomes" id="UP001165060">
    <property type="component" value="Unassembled WGS sequence"/>
</dbReference>
<feature type="non-terminal residue" evidence="5">
    <location>
        <position position="1"/>
    </location>
</feature>
<dbReference type="PANTHER" id="PTHR10855:SF2">
    <property type="entry name" value="COP9 SIGNALOSOME COMPLEX SUBUNIT 4"/>
    <property type="match status" value="1"/>
</dbReference>
<proteinExistence type="inferred from homology"/>
<organism evidence="5 6">
    <name type="scientific">Tetraparma gracilis</name>
    <dbReference type="NCBI Taxonomy" id="2962635"/>
    <lineage>
        <taxon>Eukaryota</taxon>
        <taxon>Sar</taxon>
        <taxon>Stramenopiles</taxon>
        <taxon>Ochrophyta</taxon>
        <taxon>Bolidophyceae</taxon>
        <taxon>Parmales</taxon>
        <taxon>Triparmaceae</taxon>
        <taxon>Tetraparma</taxon>
    </lineage>
</organism>
<gene>
    <name evidence="5" type="ORF">TeGR_g5184</name>
</gene>
<keyword evidence="6" id="KW-1185">Reference proteome</keyword>
<evidence type="ECO:0000256" key="2">
    <source>
        <dbReference type="ARBA" id="ARBA00014881"/>
    </source>
</evidence>
<evidence type="ECO:0000259" key="4">
    <source>
        <dbReference type="PROSITE" id="PS50250"/>
    </source>
</evidence>
<dbReference type="InterPro" id="IPR040134">
    <property type="entry name" value="PSMD12/CSN4"/>
</dbReference>
<dbReference type="Gene3D" id="1.10.10.10">
    <property type="entry name" value="Winged helix-like DNA-binding domain superfamily/Winged helix DNA-binding domain"/>
    <property type="match status" value="1"/>
</dbReference>
<dbReference type="SMART" id="SM00088">
    <property type="entry name" value="PINT"/>
    <property type="match status" value="1"/>
</dbReference>
<protein>
    <recommendedName>
        <fullName evidence="2">COP9 signalosome complex subunit 4</fullName>
    </recommendedName>
</protein>
<dbReference type="EMBL" id="BRYB01000221">
    <property type="protein sequence ID" value="GMI25539.1"/>
    <property type="molecule type" value="Genomic_DNA"/>
</dbReference>
<dbReference type="InterPro" id="IPR036390">
    <property type="entry name" value="WH_DNA-bd_sf"/>
</dbReference>
<dbReference type="Pfam" id="PF01399">
    <property type="entry name" value="PCI"/>
    <property type="match status" value="1"/>
</dbReference>
<dbReference type="PROSITE" id="PS50250">
    <property type="entry name" value="PCI"/>
    <property type="match status" value="1"/>
</dbReference>
<dbReference type="InterPro" id="IPR036388">
    <property type="entry name" value="WH-like_DNA-bd_sf"/>
</dbReference>
<evidence type="ECO:0000256" key="3">
    <source>
        <dbReference type="ARBA" id="ARBA00022790"/>
    </source>
</evidence>
<name>A0ABQ6MFY0_9STRA</name>
<dbReference type="PANTHER" id="PTHR10855">
    <property type="entry name" value="26S PROTEASOME NON-ATPASE REGULATORY SUBUNIT 12/COP9 SIGNALOSOME COMPLEX SUBUNIT 4"/>
    <property type="match status" value="1"/>
</dbReference>
<keyword evidence="3" id="KW-0736">Signalosome</keyword>
<sequence>EYELAAAALSSLRVDDAPSSPYYQSPAERLEVNVTVAECYLESDAPIDAEVFVGKAGAAVADVDGKEHAALMLRYRSTHARVLDANRKFLQAAIKYQDLANTTNKSVLEGDLLILLGKAVTCTILAPASSQRSLLLSRLSSDPRLPSLDGLDTFESHGAVVGKMARGELIASGRMAAFGESLLPHQKVKNADGMTIVERAVLEHNMCAVARIYASIRFSDLAHLLETTESKAQVIAAKMITTKVISASVDQVKGVLRFAEAGGGLGELRADWEAGVRGFCEGLNEAADGARAAMEAGK</sequence>
<comment type="similarity">
    <text evidence="1">Belongs to the CSN4 family.</text>
</comment>
<reference evidence="5 6" key="1">
    <citation type="journal article" date="2023" name="Commun. Biol.">
        <title>Genome analysis of Parmales, the sister group of diatoms, reveals the evolutionary specialization of diatoms from phago-mixotrophs to photoautotrophs.</title>
        <authorList>
            <person name="Ban H."/>
            <person name="Sato S."/>
            <person name="Yoshikawa S."/>
            <person name="Yamada K."/>
            <person name="Nakamura Y."/>
            <person name="Ichinomiya M."/>
            <person name="Sato N."/>
            <person name="Blanc-Mathieu R."/>
            <person name="Endo H."/>
            <person name="Kuwata A."/>
            <person name="Ogata H."/>
        </authorList>
    </citation>
    <scope>NUCLEOTIDE SEQUENCE [LARGE SCALE GENOMIC DNA]</scope>
</reference>
<dbReference type="InterPro" id="IPR000717">
    <property type="entry name" value="PCI_dom"/>
</dbReference>
<dbReference type="SUPFAM" id="SSF46785">
    <property type="entry name" value="Winged helix' DNA-binding domain"/>
    <property type="match status" value="1"/>
</dbReference>
<comment type="caution">
    <text evidence="5">The sequence shown here is derived from an EMBL/GenBank/DDBJ whole genome shotgun (WGS) entry which is preliminary data.</text>
</comment>
<evidence type="ECO:0000256" key="1">
    <source>
        <dbReference type="ARBA" id="ARBA00010417"/>
    </source>
</evidence>
<feature type="domain" description="PCI" evidence="4">
    <location>
        <begin position="88"/>
        <end position="263"/>
    </location>
</feature>